<dbReference type="eggNOG" id="ENOG502SUNA">
    <property type="taxonomic scope" value="Eukaryota"/>
</dbReference>
<dbReference type="AlphaFoldDB" id="E4UZN6"/>
<evidence type="ECO:0000313" key="2">
    <source>
        <dbReference type="Proteomes" id="UP000002669"/>
    </source>
</evidence>
<reference evidence="2" key="1">
    <citation type="journal article" date="2012" name="MBio">
        <title>Comparative genome analysis of Trichophyton rubrum and related dermatophytes reveals candidate genes involved in infection.</title>
        <authorList>
            <person name="Martinez D.A."/>
            <person name="Oliver B.G."/>
            <person name="Graeser Y."/>
            <person name="Goldberg J.M."/>
            <person name="Li W."/>
            <person name="Martinez-Rossi N.M."/>
            <person name="Monod M."/>
            <person name="Shelest E."/>
            <person name="Barton R.C."/>
            <person name="Birch E."/>
            <person name="Brakhage A.A."/>
            <person name="Chen Z."/>
            <person name="Gurr S.J."/>
            <person name="Heiman D."/>
            <person name="Heitman J."/>
            <person name="Kosti I."/>
            <person name="Rossi A."/>
            <person name="Saif S."/>
            <person name="Samalova M."/>
            <person name="Saunders C.W."/>
            <person name="Shea T."/>
            <person name="Summerbell R.C."/>
            <person name="Xu J."/>
            <person name="Young S."/>
            <person name="Zeng Q."/>
            <person name="Birren B.W."/>
            <person name="Cuomo C.A."/>
            <person name="White T.C."/>
        </authorList>
    </citation>
    <scope>NUCLEOTIDE SEQUENCE [LARGE SCALE GENOMIC DNA]</scope>
    <source>
        <strain evidence="2">ATCC MYA-4604 / CBS 118893</strain>
    </source>
</reference>
<dbReference type="EMBL" id="DS989826">
    <property type="protein sequence ID" value="EFR03566.1"/>
    <property type="molecule type" value="Genomic_DNA"/>
</dbReference>
<dbReference type="InParanoid" id="E4UZN6"/>
<dbReference type="GeneID" id="10027280"/>
<dbReference type="STRING" id="535722.E4UZN6"/>
<gene>
    <name evidence="1" type="ORF">MGYG_06563</name>
</gene>
<evidence type="ECO:0008006" key="3">
    <source>
        <dbReference type="Google" id="ProtNLM"/>
    </source>
</evidence>
<dbReference type="Proteomes" id="UP000002669">
    <property type="component" value="Unassembled WGS sequence"/>
</dbReference>
<dbReference type="HOGENOM" id="CLU_762839_0_0_1"/>
<dbReference type="VEuPathDB" id="FungiDB:MGYG_06563"/>
<proteinExistence type="predicted"/>
<dbReference type="InterPro" id="IPR022025">
    <property type="entry name" value="Amidoligase_2"/>
</dbReference>
<dbReference type="OrthoDB" id="3262926at2759"/>
<name>E4UZN6_ARTGP</name>
<evidence type="ECO:0000313" key="1">
    <source>
        <dbReference type="EMBL" id="EFR03566.1"/>
    </source>
</evidence>
<dbReference type="OMA" id="INYFESS"/>
<sequence length="363" mass="41451">MAGISDRALYHKLTKPSTMAENPYKLDADDLKIGTPEYFWKCYFFIHGSLMDIEVLAEALGVPSNDLKLKLRPAQVLSYETKFWRGCPVLQHSQFDATVDGMAYYVKTREERERLIEHQPKEYIPHNCHIRFSDLPNGETEQRAMNVSASLSRIVEKEMSSSIISEWPSVALGGDEDHPTAHSSIPFFKGLLDISSYRNISLLAYIYFSPISIHCQVEQMDADYKVGIEVEIVLIPEDKMLKSIEDLAKKFLLSNAHPRSCITNWKKSVTSVFNHLRSFADLAVNSSCGFHVHVSKEKGSWNLEDLKRISRAINYFESSIELVVPESRRRNIWGKSNWTDNPRFDGLSEEDSYALIEACTNDV</sequence>
<dbReference type="Pfam" id="PF12224">
    <property type="entry name" value="Amidoligase_2"/>
    <property type="match status" value="1"/>
</dbReference>
<dbReference type="Gene3D" id="3.10.490.10">
    <property type="entry name" value="Gamma-glutamyl cyclotransferase-like"/>
    <property type="match status" value="1"/>
</dbReference>
<accession>E4UZN6</accession>
<keyword evidence="2" id="KW-1185">Reference proteome</keyword>
<dbReference type="RefSeq" id="XP_003172020.1">
    <property type="nucleotide sequence ID" value="XM_003171972.1"/>
</dbReference>
<organism evidence="2">
    <name type="scientific">Arthroderma gypseum (strain ATCC MYA-4604 / CBS 118893)</name>
    <name type="common">Microsporum gypseum</name>
    <dbReference type="NCBI Taxonomy" id="535722"/>
    <lineage>
        <taxon>Eukaryota</taxon>
        <taxon>Fungi</taxon>
        <taxon>Dikarya</taxon>
        <taxon>Ascomycota</taxon>
        <taxon>Pezizomycotina</taxon>
        <taxon>Eurotiomycetes</taxon>
        <taxon>Eurotiomycetidae</taxon>
        <taxon>Onygenales</taxon>
        <taxon>Arthrodermataceae</taxon>
        <taxon>Nannizzia</taxon>
    </lineage>
</organism>
<protein>
    <recommendedName>
        <fullName evidence="3">Amidoligase enzyme</fullName>
    </recommendedName>
</protein>